<accession>A0ABY7GEF3</accession>
<evidence type="ECO:0000259" key="2">
    <source>
        <dbReference type="PROSITE" id="PS50835"/>
    </source>
</evidence>
<evidence type="ECO:0000313" key="4">
    <source>
        <dbReference type="Proteomes" id="UP001164746"/>
    </source>
</evidence>
<keyword evidence="1" id="KW-0472">Membrane</keyword>
<dbReference type="InterPro" id="IPR036179">
    <property type="entry name" value="Ig-like_dom_sf"/>
</dbReference>
<name>A0ABY7GEF3_MYAAR</name>
<gene>
    <name evidence="3" type="ORF">MAR_034155</name>
</gene>
<dbReference type="SUPFAM" id="SSF48726">
    <property type="entry name" value="Immunoglobulin"/>
    <property type="match status" value="1"/>
</dbReference>
<keyword evidence="1" id="KW-1133">Transmembrane helix</keyword>
<dbReference type="PROSITE" id="PS50835">
    <property type="entry name" value="IG_LIKE"/>
    <property type="match status" value="1"/>
</dbReference>
<keyword evidence="1" id="KW-0812">Transmembrane</keyword>
<evidence type="ECO:0000313" key="3">
    <source>
        <dbReference type="EMBL" id="WAR31613.1"/>
    </source>
</evidence>
<feature type="transmembrane region" description="Helical" evidence="1">
    <location>
        <begin position="78"/>
        <end position="102"/>
    </location>
</feature>
<evidence type="ECO:0000256" key="1">
    <source>
        <dbReference type="SAM" id="Phobius"/>
    </source>
</evidence>
<organism evidence="3 4">
    <name type="scientific">Mya arenaria</name>
    <name type="common">Soft-shell clam</name>
    <dbReference type="NCBI Taxonomy" id="6604"/>
    <lineage>
        <taxon>Eukaryota</taxon>
        <taxon>Metazoa</taxon>
        <taxon>Spiralia</taxon>
        <taxon>Lophotrochozoa</taxon>
        <taxon>Mollusca</taxon>
        <taxon>Bivalvia</taxon>
        <taxon>Autobranchia</taxon>
        <taxon>Heteroconchia</taxon>
        <taxon>Euheterodonta</taxon>
        <taxon>Imparidentia</taxon>
        <taxon>Neoheterodontei</taxon>
        <taxon>Myida</taxon>
        <taxon>Myoidea</taxon>
        <taxon>Myidae</taxon>
        <taxon>Mya</taxon>
    </lineage>
</organism>
<protein>
    <recommendedName>
        <fullName evidence="2">Ig-like domain-containing protein</fullName>
    </recommendedName>
</protein>
<keyword evidence="4" id="KW-1185">Reference proteome</keyword>
<dbReference type="Pfam" id="PF13927">
    <property type="entry name" value="Ig_3"/>
    <property type="match status" value="1"/>
</dbReference>
<dbReference type="InterPro" id="IPR013783">
    <property type="entry name" value="Ig-like_fold"/>
</dbReference>
<dbReference type="EMBL" id="CP111028">
    <property type="protein sequence ID" value="WAR31613.1"/>
    <property type="molecule type" value="Genomic_DNA"/>
</dbReference>
<sequence>MFCSEAPDIIGLNPDISVVQGEKVSLICNASGEPSPTFSWYKDDEIIDVTTPRIAVASAINDDNDGLKKEHADDKESFPLVAVMVPTVVVLVVAAGVAAYSWRLYKRRLSRKANATAAASV</sequence>
<feature type="domain" description="Ig-like" evidence="2">
    <location>
        <begin position="7"/>
        <end position="52"/>
    </location>
</feature>
<proteinExistence type="predicted"/>
<reference evidence="3" key="1">
    <citation type="submission" date="2022-11" db="EMBL/GenBank/DDBJ databases">
        <title>Centuries of genome instability and evolution in soft-shell clam transmissible cancer (bioRxiv).</title>
        <authorList>
            <person name="Hart S.F.M."/>
            <person name="Yonemitsu M.A."/>
            <person name="Giersch R.M."/>
            <person name="Beal B.F."/>
            <person name="Arriagada G."/>
            <person name="Davis B.W."/>
            <person name="Ostrander E.A."/>
            <person name="Goff S.P."/>
            <person name="Metzger M.J."/>
        </authorList>
    </citation>
    <scope>NUCLEOTIDE SEQUENCE</scope>
    <source>
        <strain evidence="3">MELC-2E11</strain>
        <tissue evidence="3">Siphon/mantle</tissue>
    </source>
</reference>
<dbReference type="InterPro" id="IPR007110">
    <property type="entry name" value="Ig-like_dom"/>
</dbReference>
<dbReference type="Proteomes" id="UP001164746">
    <property type="component" value="Chromosome 17"/>
</dbReference>
<dbReference type="Gene3D" id="2.60.40.10">
    <property type="entry name" value="Immunoglobulins"/>
    <property type="match status" value="1"/>
</dbReference>